<dbReference type="EMBL" id="SPLM01000110">
    <property type="protein sequence ID" value="TMW59148.1"/>
    <property type="molecule type" value="Genomic_DNA"/>
</dbReference>
<evidence type="ECO:0000313" key="2">
    <source>
        <dbReference type="EMBL" id="TMW59148.1"/>
    </source>
</evidence>
<reference evidence="2" key="1">
    <citation type="submission" date="2019-03" db="EMBL/GenBank/DDBJ databases">
        <title>Long read genome sequence of the mycoparasitic Pythium oligandrum ATCC 38472 isolated from sugarbeet rhizosphere.</title>
        <authorList>
            <person name="Gaulin E."/>
        </authorList>
    </citation>
    <scope>NUCLEOTIDE SEQUENCE</scope>
    <source>
        <strain evidence="2">ATCC 38472_TT</strain>
    </source>
</reference>
<accession>A0A8K1C9Z1</accession>
<evidence type="ECO:0000313" key="3">
    <source>
        <dbReference type="Proteomes" id="UP000794436"/>
    </source>
</evidence>
<dbReference type="Proteomes" id="UP000794436">
    <property type="component" value="Unassembled WGS sequence"/>
</dbReference>
<keyword evidence="3" id="KW-1185">Reference proteome</keyword>
<comment type="caution">
    <text evidence="2">The sequence shown here is derived from an EMBL/GenBank/DDBJ whole genome shotgun (WGS) entry which is preliminary data.</text>
</comment>
<feature type="region of interest" description="Disordered" evidence="1">
    <location>
        <begin position="1"/>
        <end position="49"/>
    </location>
</feature>
<proteinExistence type="predicted"/>
<gene>
    <name evidence="2" type="ORF">Poli38472_007293</name>
</gene>
<sequence length="83" mass="9139">MEDKANVAVIHGTGEKTSVSGVSKEKKGAIDLPAEQKDDMRLSEEERENGISFQEKLERFALNHGCQVGSRAHPTFENQALNV</sequence>
<feature type="compositionally biased region" description="Basic and acidic residues" evidence="1">
    <location>
        <begin position="23"/>
        <end position="44"/>
    </location>
</feature>
<protein>
    <submittedName>
        <fullName evidence="2">Uncharacterized protein</fullName>
    </submittedName>
</protein>
<evidence type="ECO:0000256" key="1">
    <source>
        <dbReference type="SAM" id="MobiDB-lite"/>
    </source>
</evidence>
<name>A0A8K1C9Z1_PYTOL</name>
<dbReference type="AlphaFoldDB" id="A0A8K1C9Z1"/>
<organism evidence="2 3">
    <name type="scientific">Pythium oligandrum</name>
    <name type="common">Mycoparasitic fungus</name>
    <dbReference type="NCBI Taxonomy" id="41045"/>
    <lineage>
        <taxon>Eukaryota</taxon>
        <taxon>Sar</taxon>
        <taxon>Stramenopiles</taxon>
        <taxon>Oomycota</taxon>
        <taxon>Peronosporomycetes</taxon>
        <taxon>Pythiales</taxon>
        <taxon>Pythiaceae</taxon>
        <taxon>Pythium</taxon>
    </lineage>
</organism>